<dbReference type="PANTHER" id="PTHR19288:SF46">
    <property type="entry name" value="HALOACID DEHALOGENASE-LIKE HYDROLASE DOMAIN-CONTAINING PROTEIN 2"/>
    <property type="match status" value="1"/>
</dbReference>
<name>A0A316ZFE7_9BASI</name>
<dbReference type="PANTHER" id="PTHR19288">
    <property type="entry name" value="4-NITROPHENYLPHOSPHATASE-RELATED"/>
    <property type="match status" value="1"/>
</dbReference>
<dbReference type="AlphaFoldDB" id="A0A316ZFE7"/>
<dbReference type="RefSeq" id="XP_025600043.1">
    <property type="nucleotide sequence ID" value="XM_025741817.1"/>
</dbReference>
<dbReference type="InterPro" id="IPR036412">
    <property type="entry name" value="HAD-like_sf"/>
</dbReference>
<dbReference type="InterPro" id="IPR023214">
    <property type="entry name" value="HAD_sf"/>
</dbReference>
<dbReference type="Gene3D" id="3.40.50.1000">
    <property type="entry name" value="HAD superfamily/HAD-like"/>
    <property type="match status" value="2"/>
</dbReference>
<dbReference type="GO" id="GO:0005737">
    <property type="term" value="C:cytoplasm"/>
    <property type="evidence" value="ECO:0007669"/>
    <property type="project" value="TreeGrafter"/>
</dbReference>
<evidence type="ECO:0000313" key="1">
    <source>
        <dbReference type="EMBL" id="PWN99764.1"/>
    </source>
</evidence>
<sequence length="325" mass="34727">MSAAPLRRPLHILLDLSGTLHIGDTPTPGAVAALGRLRAWLAGGSQQQGGSSATPARGSLRFCSNTTKASPAKLRQTLLAAGFAPHDVPEAALYTSLSAAARALAQLRQPALLLLSPSAMEVVHDEPGTEHFRPSPKRLPAELDAQERRRLEACTAVVVGLAPELMRAEWLDEAFRVLSGEYARPGEPSVERRIIATHRANYFRPAPDAPLSMGPGPFITALETAARIDAKRTQVCGKPTAEFFQGCLREMRGAEPLEGERNIVIGDDVDADLGDGAVALGLERVLVKTGKYRDGDEKRGAKPPDALHDSFAAWVDSLLSQESGQ</sequence>
<reference evidence="1 2" key="1">
    <citation type="journal article" date="2018" name="Mol. Biol. Evol.">
        <title>Broad Genomic Sampling Reveals a Smut Pathogenic Ancestry of the Fungal Clade Ustilaginomycotina.</title>
        <authorList>
            <person name="Kijpornyongpan T."/>
            <person name="Mondo S.J."/>
            <person name="Barry K."/>
            <person name="Sandor L."/>
            <person name="Lee J."/>
            <person name="Lipzen A."/>
            <person name="Pangilinan J."/>
            <person name="LaButti K."/>
            <person name="Hainaut M."/>
            <person name="Henrissat B."/>
            <person name="Grigoriev I.V."/>
            <person name="Spatafora J.W."/>
            <person name="Aime M.C."/>
        </authorList>
    </citation>
    <scope>NUCLEOTIDE SEQUENCE [LARGE SCALE GENOMIC DNA]</scope>
    <source>
        <strain evidence="1 2">MCA 4186</strain>
    </source>
</reference>
<gene>
    <name evidence="1" type="ORF">FA09DRAFT_328551</name>
</gene>
<dbReference type="Pfam" id="PF13344">
    <property type="entry name" value="Hydrolase_6"/>
    <property type="match status" value="1"/>
</dbReference>
<dbReference type="STRING" id="58919.A0A316ZFE7"/>
<dbReference type="GeneID" id="37269361"/>
<dbReference type="OrthoDB" id="426235at2759"/>
<evidence type="ECO:0000313" key="2">
    <source>
        <dbReference type="Proteomes" id="UP000245946"/>
    </source>
</evidence>
<dbReference type="Proteomes" id="UP000245946">
    <property type="component" value="Unassembled WGS sequence"/>
</dbReference>
<dbReference type="EMBL" id="KZ819287">
    <property type="protein sequence ID" value="PWN99764.1"/>
    <property type="molecule type" value="Genomic_DNA"/>
</dbReference>
<organism evidence="1 2">
    <name type="scientific">Tilletiopsis washingtonensis</name>
    <dbReference type="NCBI Taxonomy" id="58919"/>
    <lineage>
        <taxon>Eukaryota</taxon>
        <taxon>Fungi</taxon>
        <taxon>Dikarya</taxon>
        <taxon>Basidiomycota</taxon>
        <taxon>Ustilaginomycotina</taxon>
        <taxon>Exobasidiomycetes</taxon>
        <taxon>Entylomatales</taxon>
        <taxon>Entylomatales incertae sedis</taxon>
        <taxon>Tilletiopsis</taxon>
    </lineage>
</organism>
<proteinExistence type="predicted"/>
<dbReference type="SUPFAM" id="SSF56784">
    <property type="entry name" value="HAD-like"/>
    <property type="match status" value="1"/>
</dbReference>
<dbReference type="InterPro" id="IPR006357">
    <property type="entry name" value="HAD-SF_hydro_IIA"/>
</dbReference>
<dbReference type="GO" id="GO:0016791">
    <property type="term" value="F:phosphatase activity"/>
    <property type="evidence" value="ECO:0007669"/>
    <property type="project" value="TreeGrafter"/>
</dbReference>
<dbReference type="Pfam" id="PF13242">
    <property type="entry name" value="Hydrolase_like"/>
    <property type="match status" value="1"/>
</dbReference>
<protein>
    <recommendedName>
        <fullName evidence="3">HAD-like protein</fullName>
    </recommendedName>
</protein>
<keyword evidence="2" id="KW-1185">Reference proteome</keyword>
<evidence type="ECO:0008006" key="3">
    <source>
        <dbReference type="Google" id="ProtNLM"/>
    </source>
</evidence>
<accession>A0A316ZFE7</accession>